<gene>
    <name evidence="10" type="ORF">AWL63_06915</name>
</gene>
<evidence type="ECO:0000256" key="2">
    <source>
        <dbReference type="ARBA" id="ARBA00022448"/>
    </source>
</evidence>
<dbReference type="InterPro" id="IPR037066">
    <property type="entry name" value="Plug_dom_sf"/>
</dbReference>
<proteinExistence type="predicted"/>
<dbReference type="InterPro" id="IPR039426">
    <property type="entry name" value="TonB-dep_rcpt-like"/>
</dbReference>
<keyword evidence="6" id="KW-0998">Cell outer membrane</keyword>
<dbReference type="InterPro" id="IPR012910">
    <property type="entry name" value="Plug_dom"/>
</dbReference>
<dbReference type="InterPro" id="IPR008969">
    <property type="entry name" value="CarboxyPept-like_regulatory"/>
</dbReference>
<evidence type="ECO:0000256" key="3">
    <source>
        <dbReference type="ARBA" id="ARBA00022452"/>
    </source>
</evidence>
<evidence type="ECO:0000313" key="10">
    <source>
        <dbReference type="EMBL" id="AOH83739.1"/>
    </source>
</evidence>
<evidence type="ECO:0000259" key="8">
    <source>
        <dbReference type="Pfam" id="PF07715"/>
    </source>
</evidence>
<feature type="signal peptide" evidence="7">
    <location>
        <begin position="1"/>
        <end position="22"/>
    </location>
</feature>
<keyword evidence="10" id="KW-0675">Receptor</keyword>
<dbReference type="SUPFAM" id="SSF56935">
    <property type="entry name" value="Porins"/>
    <property type="match status" value="1"/>
</dbReference>
<accession>A0A1B3Z8J4</accession>
<evidence type="ECO:0000256" key="5">
    <source>
        <dbReference type="ARBA" id="ARBA00023136"/>
    </source>
</evidence>
<dbReference type="Pfam" id="PF13620">
    <property type="entry name" value="CarboxypepD_reg"/>
    <property type="match status" value="1"/>
</dbReference>
<dbReference type="RefSeq" id="WP_069204306.1">
    <property type="nucleotide sequence ID" value="NZ_CP014168.1"/>
</dbReference>
<dbReference type="Pfam" id="PF25183">
    <property type="entry name" value="OMP_b-brl_4"/>
    <property type="match status" value="1"/>
</dbReference>
<feature type="domain" description="TonB-dependent receptor plug" evidence="8">
    <location>
        <begin position="132"/>
        <end position="236"/>
    </location>
</feature>
<keyword evidence="4" id="KW-0812">Transmembrane</keyword>
<dbReference type="STRING" id="1560345.AWL63_06915"/>
<sequence>MRNQLLMGAAIAALVMPAAASAQETTATVRGNVVAQGAPVAGASVIIESTTTGARSTATTDTSGSFNFNGLQAGGPYTLTVTSAQGNSTITDIYTVVGQPYDLPVDLAEQTGGSDIVVTANRVQGAGVRSDGPQTILTATDISRVASVNRDIRDLARRDPFARFEDTSGSGGGKSISFAGVNPRYNKFSVDGVTVSDNFGLNSDANPTRRGPVPLDAIGQFSTSVAPYDVRQGGFQGGAMDAILKSGTNKFHGSGFFSYNSDGLTGDARRLGGTKLNFDSKTYGVTLSGPIIKDKLFFMVSGERNTEGNPLSPAPGQVPNLNQSLIDSVTGAAKTAFPDYNAGGVLTSSSDKDEKIVGKITWNISDRQKLSLSYINAYDETNFLQNSNTSNSTPQLGLSSDAYKATELLRAGIVQLNSDWTDHLSTEARFLYKSYDRGQLALGGNSFGQNRVCTSPTSITNGGSTGNSFIACGTGLPVVTFGPDSSRQSNIFNTDTYSGSFLIRYNAGNHDIKLYTQYDQVRIFNLFLQNTRGNWYYDSVADLAARQASSVTYQNAATGNPNDAAASFGYQQYQFGLQDDWRINDKLTVTAGVRFDLYGSHSPIPLNPGFTQRYGYPNTLNYSGLSVLQPRVSFNYKPVSDISVRGGFGIFSGGSPDVYLSNSYSNAGAGAGGVGITSLTINRTGANTYTLNGAPLDPAVASAILRNPGGATIPAQLQALIPNTGANSLANINALGKNFRIPSVYKGTLSVDWTPNNLLGGGWDFGADFYWSKVKDQVYFTDIRSIPIGTLPDGRTRFGPLVGTNTNTDIVLANTHKGRSYIGVVRASKTFDFGLDLDVSYTLQDVTDQTPATSSTASSNYGNGAFLDGSGAAYGIANDQQRWSFKYGVGFHHAFFGDNTTTFQLFGSTNAGRPYSLTMTDVGTDTRSVVFGVTGRDDRFLLYVPKSGTDPIVEYDGDTQSKLDGIINANGLAKYRGKIAPRNSVRSRAYTQMDLHVSQDLPLFVGKSKLTLFGDIQNFPNLLNRSWGQFRQAVFPFVEDVVSVQCLGPTGAPNTAPNQPCTKYKYSAAVNPNTSVAEIKPSLYFIRVGARISF</sequence>
<evidence type="ECO:0000256" key="6">
    <source>
        <dbReference type="ARBA" id="ARBA00023237"/>
    </source>
</evidence>
<evidence type="ECO:0000256" key="1">
    <source>
        <dbReference type="ARBA" id="ARBA00004571"/>
    </source>
</evidence>
<dbReference type="GO" id="GO:0015344">
    <property type="term" value="F:siderophore uptake transmembrane transporter activity"/>
    <property type="evidence" value="ECO:0007669"/>
    <property type="project" value="TreeGrafter"/>
</dbReference>
<dbReference type="Proteomes" id="UP000094256">
    <property type="component" value="Chromosome"/>
</dbReference>
<feature type="domain" description="TonB-dependent transporter Oar-like beta-barrel" evidence="9">
    <location>
        <begin position="320"/>
        <end position="1022"/>
    </location>
</feature>
<evidence type="ECO:0000313" key="11">
    <source>
        <dbReference type="Proteomes" id="UP000094256"/>
    </source>
</evidence>
<keyword evidence="7" id="KW-0732">Signal</keyword>
<dbReference type="InterPro" id="IPR013783">
    <property type="entry name" value="Ig-like_fold"/>
</dbReference>
<feature type="chain" id="PRO_5008556157" evidence="7">
    <location>
        <begin position="23"/>
        <end position="1094"/>
    </location>
</feature>
<keyword evidence="2" id="KW-0813">Transport</keyword>
<keyword evidence="11" id="KW-1185">Reference proteome</keyword>
<protein>
    <submittedName>
        <fullName evidence="10">TonB-dependent receptor</fullName>
    </submittedName>
</protein>
<dbReference type="Pfam" id="PF07715">
    <property type="entry name" value="Plug"/>
    <property type="match status" value="1"/>
</dbReference>
<dbReference type="PANTHER" id="PTHR30069">
    <property type="entry name" value="TONB-DEPENDENT OUTER MEMBRANE RECEPTOR"/>
    <property type="match status" value="1"/>
</dbReference>
<keyword evidence="3" id="KW-1134">Transmembrane beta strand</keyword>
<dbReference type="SUPFAM" id="SSF49464">
    <property type="entry name" value="Carboxypeptidase regulatory domain-like"/>
    <property type="match status" value="1"/>
</dbReference>
<name>A0A1B3Z8J4_9SPHN</name>
<dbReference type="Gene3D" id="2.40.170.20">
    <property type="entry name" value="TonB-dependent receptor, beta-barrel domain"/>
    <property type="match status" value="1"/>
</dbReference>
<evidence type="ECO:0000259" key="9">
    <source>
        <dbReference type="Pfam" id="PF25183"/>
    </source>
</evidence>
<dbReference type="AlphaFoldDB" id="A0A1B3Z8J4"/>
<dbReference type="GO" id="GO:0044718">
    <property type="term" value="P:siderophore transmembrane transport"/>
    <property type="evidence" value="ECO:0007669"/>
    <property type="project" value="TreeGrafter"/>
</dbReference>
<dbReference type="Gene3D" id="2.60.40.10">
    <property type="entry name" value="Immunoglobulins"/>
    <property type="match status" value="1"/>
</dbReference>
<dbReference type="KEGG" id="span:AWL63_06915"/>
<dbReference type="InterPro" id="IPR057601">
    <property type="entry name" value="Oar-like_b-barrel"/>
</dbReference>
<dbReference type="Gene3D" id="2.170.130.10">
    <property type="entry name" value="TonB-dependent receptor, plug domain"/>
    <property type="match status" value="1"/>
</dbReference>
<evidence type="ECO:0000256" key="7">
    <source>
        <dbReference type="SAM" id="SignalP"/>
    </source>
</evidence>
<keyword evidence="5" id="KW-0472">Membrane</keyword>
<comment type="subcellular location">
    <subcellularLocation>
        <location evidence="1">Cell outer membrane</location>
        <topology evidence="1">Multi-pass membrane protein</topology>
    </subcellularLocation>
</comment>
<dbReference type="GO" id="GO:0009279">
    <property type="term" value="C:cell outer membrane"/>
    <property type="evidence" value="ECO:0007669"/>
    <property type="project" value="UniProtKB-SubCell"/>
</dbReference>
<reference evidence="10 11" key="1">
    <citation type="submission" date="2016-01" db="EMBL/GenBank/DDBJ databases">
        <title>Complete genome and mega plasmid sequence of Sphingomonas panacis DCY99 elicits systemic resistance in rice to Xanthomonas oryzae.</title>
        <authorList>
            <person name="Kim Y.J."/>
            <person name="Yang D.C."/>
            <person name="Sing P."/>
        </authorList>
    </citation>
    <scope>NUCLEOTIDE SEQUENCE [LARGE SCALE GENOMIC DNA]</scope>
    <source>
        <strain evidence="10 11">DCY99</strain>
    </source>
</reference>
<dbReference type="InterPro" id="IPR036942">
    <property type="entry name" value="Beta-barrel_TonB_sf"/>
</dbReference>
<evidence type="ECO:0000256" key="4">
    <source>
        <dbReference type="ARBA" id="ARBA00022692"/>
    </source>
</evidence>
<dbReference type="PANTHER" id="PTHR30069:SF46">
    <property type="entry name" value="OAR PROTEIN"/>
    <property type="match status" value="1"/>
</dbReference>
<dbReference type="EMBL" id="CP014168">
    <property type="protein sequence ID" value="AOH83739.1"/>
    <property type="molecule type" value="Genomic_DNA"/>
</dbReference>
<organism evidence="10 11">
    <name type="scientific">Sphingomonas panacis</name>
    <dbReference type="NCBI Taxonomy" id="1560345"/>
    <lineage>
        <taxon>Bacteria</taxon>
        <taxon>Pseudomonadati</taxon>
        <taxon>Pseudomonadota</taxon>
        <taxon>Alphaproteobacteria</taxon>
        <taxon>Sphingomonadales</taxon>
        <taxon>Sphingomonadaceae</taxon>
        <taxon>Sphingomonas</taxon>
    </lineage>
</organism>
<dbReference type="OrthoDB" id="9768147at2"/>